<reference evidence="2" key="1">
    <citation type="journal article" date="2022" name="Mol. Ecol. Resour.">
        <title>The genomes of chicory, endive, great burdock and yacon provide insights into Asteraceae palaeo-polyploidization history and plant inulin production.</title>
        <authorList>
            <person name="Fan W."/>
            <person name="Wang S."/>
            <person name="Wang H."/>
            <person name="Wang A."/>
            <person name="Jiang F."/>
            <person name="Liu H."/>
            <person name="Zhao H."/>
            <person name="Xu D."/>
            <person name="Zhang Y."/>
        </authorList>
    </citation>
    <scope>NUCLEOTIDE SEQUENCE [LARGE SCALE GENOMIC DNA]</scope>
    <source>
        <strain evidence="2">cv. Yunnan</strain>
    </source>
</reference>
<protein>
    <submittedName>
        <fullName evidence="1">Uncharacterized protein</fullName>
    </submittedName>
</protein>
<evidence type="ECO:0000313" key="1">
    <source>
        <dbReference type="EMBL" id="KAI3762950.1"/>
    </source>
</evidence>
<sequence>MKRKFPLKKSLAKKTTKAKIISWSHVGKMYVIKKDDGSRETFRCISDVMKLPDSDHKKIMSLVISPFCSLSLHY</sequence>
<accession>A0ACB9EWE9</accession>
<name>A0ACB9EWE9_9ASTR</name>
<keyword evidence="2" id="KW-1185">Reference proteome</keyword>
<dbReference type="Proteomes" id="UP001056120">
    <property type="component" value="Linkage Group LG17"/>
</dbReference>
<dbReference type="EMBL" id="CM042034">
    <property type="protein sequence ID" value="KAI3762950.1"/>
    <property type="molecule type" value="Genomic_DNA"/>
</dbReference>
<proteinExistence type="predicted"/>
<reference evidence="1 2" key="2">
    <citation type="journal article" date="2022" name="Mol. Ecol. Resour.">
        <title>The genomes of chicory, endive, great burdock and yacon provide insights into Asteraceae paleo-polyploidization history and plant inulin production.</title>
        <authorList>
            <person name="Fan W."/>
            <person name="Wang S."/>
            <person name="Wang H."/>
            <person name="Wang A."/>
            <person name="Jiang F."/>
            <person name="Liu H."/>
            <person name="Zhao H."/>
            <person name="Xu D."/>
            <person name="Zhang Y."/>
        </authorList>
    </citation>
    <scope>NUCLEOTIDE SEQUENCE [LARGE SCALE GENOMIC DNA]</scope>
    <source>
        <strain evidence="2">cv. Yunnan</strain>
        <tissue evidence="1">Leaves</tissue>
    </source>
</reference>
<organism evidence="1 2">
    <name type="scientific">Smallanthus sonchifolius</name>
    <dbReference type="NCBI Taxonomy" id="185202"/>
    <lineage>
        <taxon>Eukaryota</taxon>
        <taxon>Viridiplantae</taxon>
        <taxon>Streptophyta</taxon>
        <taxon>Embryophyta</taxon>
        <taxon>Tracheophyta</taxon>
        <taxon>Spermatophyta</taxon>
        <taxon>Magnoliopsida</taxon>
        <taxon>eudicotyledons</taxon>
        <taxon>Gunneridae</taxon>
        <taxon>Pentapetalae</taxon>
        <taxon>asterids</taxon>
        <taxon>campanulids</taxon>
        <taxon>Asterales</taxon>
        <taxon>Asteraceae</taxon>
        <taxon>Asteroideae</taxon>
        <taxon>Heliantheae alliance</taxon>
        <taxon>Millerieae</taxon>
        <taxon>Smallanthus</taxon>
    </lineage>
</organism>
<comment type="caution">
    <text evidence="1">The sequence shown here is derived from an EMBL/GenBank/DDBJ whole genome shotgun (WGS) entry which is preliminary data.</text>
</comment>
<evidence type="ECO:0000313" key="2">
    <source>
        <dbReference type="Proteomes" id="UP001056120"/>
    </source>
</evidence>
<gene>
    <name evidence="1" type="ORF">L1987_53395</name>
</gene>